<dbReference type="GO" id="GO:0004314">
    <property type="term" value="F:[acyl-carrier-protein] S-malonyltransferase activity"/>
    <property type="evidence" value="ECO:0007669"/>
    <property type="project" value="UniProtKB-EC"/>
</dbReference>
<gene>
    <name evidence="6" type="primary">fabD</name>
    <name evidence="6" type="ORF">QUV96_06430</name>
</gene>
<comment type="similarity">
    <text evidence="4">Belongs to the fabD family.</text>
</comment>
<evidence type="ECO:0000256" key="2">
    <source>
        <dbReference type="ARBA" id="ARBA00023315"/>
    </source>
</evidence>
<dbReference type="PANTHER" id="PTHR42681:SF1">
    <property type="entry name" value="MALONYL-COA-ACYL CARRIER PROTEIN TRANSACYLASE, MITOCHONDRIAL"/>
    <property type="match status" value="1"/>
</dbReference>
<dbReference type="Gene3D" id="3.30.70.250">
    <property type="entry name" value="Malonyl-CoA ACP transacylase, ACP-binding"/>
    <property type="match status" value="1"/>
</dbReference>
<dbReference type="InterPro" id="IPR004410">
    <property type="entry name" value="Malonyl_CoA-ACP_transAc_FabD"/>
</dbReference>
<comment type="caution">
    <text evidence="6">The sequence shown here is derived from an EMBL/GenBank/DDBJ whole genome shotgun (WGS) entry which is preliminary data.</text>
</comment>
<reference evidence="6 7" key="2">
    <citation type="submission" date="2023-06" db="EMBL/GenBank/DDBJ databases">
        <title>Identification and characterization of horizontal gene transfer across gut microbiota members of farm animals based on homology search.</title>
        <authorList>
            <person name="Schwarzerova J."/>
            <person name="Nykrynova M."/>
            <person name="Jureckova K."/>
            <person name="Cejkova D."/>
            <person name="Rychlik I."/>
        </authorList>
    </citation>
    <scope>NUCLEOTIDE SEQUENCE [LARGE SCALE GENOMIC DNA]</scope>
    <source>
        <strain evidence="6 7">ET39</strain>
    </source>
</reference>
<accession>A0ABT7UCD8</accession>
<sequence>MKIGFLFAGQGAQHPGMGKDFYEHYDCARAVYDSVDIDIDVKQLCFAGTQEELNDTAVAQPCILTTSSAIVSVLRAHGIEASAVAGLSLGEYSALAYAGVFTPAQGASLVRARGKIMAEALPAGTSGMAAVLNTEASVIREVCEEVRTIGVCEIANYNCPGQIVISGQKAAVEAATEKLKERGARRVIPLAVSGAFHTSLLQEASQKLEQVLQTYTFASPGVPVIANVSGVQETRDLKEVLKEQICHSVQFTQSIETMLSMGIDTFIEIGPGHSLSGFVRKTSRDVKTYSIDTVADMEKVLQEVHAHEC</sequence>
<name>A0ABT7UCD8_9FIRM</name>
<dbReference type="PIRSF" id="PIRSF000446">
    <property type="entry name" value="Mct"/>
    <property type="match status" value="1"/>
</dbReference>
<comment type="catalytic activity">
    <reaction evidence="3 4">
        <text>holo-[ACP] + malonyl-CoA = malonyl-[ACP] + CoA</text>
        <dbReference type="Rhea" id="RHEA:41792"/>
        <dbReference type="Rhea" id="RHEA-COMP:9623"/>
        <dbReference type="Rhea" id="RHEA-COMP:9685"/>
        <dbReference type="ChEBI" id="CHEBI:57287"/>
        <dbReference type="ChEBI" id="CHEBI:57384"/>
        <dbReference type="ChEBI" id="CHEBI:64479"/>
        <dbReference type="ChEBI" id="CHEBI:78449"/>
        <dbReference type="EC" id="2.3.1.39"/>
    </reaction>
</comment>
<evidence type="ECO:0000256" key="4">
    <source>
        <dbReference type="PIRNR" id="PIRNR000446"/>
    </source>
</evidence>
<dbReference type="Gene3D" id="3.40.366.10">
    <property type="entry name" value="Malonyl-Coenzyme A Acyl Carrier Protein, domain 2"/>
    <property type="match status" value="1"/>
</dbReference>
<evidence type="ECO:0000313" key="7">
    <source>
        <dbReference type="Proteomes" id="UP001529340"/>
    </source>
</evidence>
<dbReference type="InterPro" id="IPR050858">
    <property type="entry name" value="Mal-CoA-ACP_Trans/PKS_FabD"/>
</dbReference>
<organism evidence="6 7">
    <name type="scientific">Amedibacillus dolichus</name>
    <dbReference type="NCBI Taxonomy" id="31971"/>
    <lineage>
        <taxon>Bacteria</taxon>
        <taxon>Bacillati</taxon>
        <taxon>Bacillota</taxon>
        <taxon>Erysipelotrichia</taxon>
        <taxon>Erysipelotrichales</taxon>
        <taxon>Erysipelotrichaceae</taxon>
        <taxon>Amedibacillus</taxon>
    </lineage>
</organism>
<proteinExistence type="inferred from homology"/>
<dbReference type="SUPFAM" id="SSF55048">
    <property type="entry name" value="Probable ACP-binding domain of malonyl-CoA ACP transacylase"/>
    <property type="match status" value="1"/>
</dbReference>
<dbReference type="PANTHER" id="PTHR42681">
    <property type="entry name" value="MALONYL-COA-ACYL CARRIER PROTEIN TRANSACYLASE, MITOCHONDRIAL"/>
    <property type="match status" value="1"/>
</dbReference>
<dbReference type="RefSeq" id="WP_289607733.1">
    <property type="nucleotide sequence ID" value="NZ_JAUDCG010000023.1"/>
</dbReference>
<evidence type="ECO:0000256" key="3">
    <source>
        <dbReference type="ARBA" id="ARBA00048462"/>
    </source>
</evidence>
<dbReference type="InterPro" id="IPR016035">
    <property type="entry name" value="Acyl_Trfase/lysoPLipase"/>
</dbReference>
<dbReference type="InterPro" id="IPR014043">
    <property type="entry name" value="Acyl_transferase_dom"/>
</dbReference>
<dbReference type="SUPFAM" id="SSF52151">
    <property type="entry name" value="FabD/lysophospholipase-like"/>
    <property type="match status" value="1"/>
</dbReference>
<keyword evidence="2 4" id="KW-0012">Acyltransferase</keyword>
<dbReference type="InterPro" id="IPR024925">
    <property type="entry name" value="Malonyl_CoA-ACP_transAc"/>
</dbReference>
<dbReference type="SMART" id="SM00827">
    <property type="entry name" value="PKS_AT"/>
    <property type="match status" value="1"/>
</dbReference>
<evidence type="ECO:0000256" key="1">
    <source>
        <dbReference type="ARBA" id="ARBA00022679"/>
    </source>
</evidence>
<keyword evidence="7" id="KW-1185">Reference proteome</keyword>
<dbReference type="Proteomes" id="UP001529340">
    <property type="component" value="Unassembled WGS sequence"/>
</dbReference>
<dbReference type="InterPro" id="IPR016036">
    <property type="entry name" value="Malonyl_transacylase_ACP-bd"/>
</dbReference>
<protein>
    <recommendedName>
        <fullName evidence="4">Malonyl CoA-acyl carrier protein transacylase</fullName>
        <ecNumber evidence="4">2.3.1.39</ecNumber>
    </recommendedName>
</protein>
<reference evidence="7" key="1">
    <citation type="submission" date="2023-06" db="EMBL/GenBank/DDBJ databases">
        <title>Identification and characterization of horizontal gene transfer across gut microbiota members of farm animals based on homology search.</title>
        <authorList>
            <person name="Zeman M."/>
            <person name="Kubasova T."/>
            <person name="Jahodarova E."/>
            <person name="Nykrynova M."/>
            <person name="Rychlik I."/>
        </authorList>
    </citation>
    <scope>NUCLEOTIDE SEQUENCE [LARGE SCALE GENOMIC DNA]</scope>
    <source>
        <strain evidence="7">ET39</strain>
    </source>
</reference>
<dbReference type="EC" id="2.3.1.39" evidence="4"/>
<evidence type="ECO:0000313" key="6">
    <source>
        <dbReference type="EMBL" id="MDM8157272.1"/>
    </source>
</evidence>
<feature type="domain" description="Malonyl-CoA:ACP transacylase (MAT)" evidence="5">
    <location>
        <begin position="6"/>
        <end position="297"/>
    </location>
</feature>
<dbReference type="EMBL" id="JAUDCG010000023">
    <property type="protein sequence ID" value="MDM8157272.1"/>
    <property type="molecule type" value="Genomic_DNA"/>
</dbReference>
<dbReference type="Pfam" id="PF00698">
    <property type="entry name" value="Acyl_transf_1"/>
    <property type="match status" value="1"/>
</dbReference>
<dbReference type="NCBIfam" id="TIGR00128">
    <property type="entry name" value="fabD"/>
    <property type="match status" value="1"/>
</dbReference>
<dbReference type="InterPro" id="IPR001227">
    <property type="entry name" value="Ac_transferase_dom_sf"/>
</dbReference>
<keyword evidence="1 4" id="KW-0808">Transferase</keyword>
<evidence type="ECO:0000259" key="5">
    <source>
        <dbReference type="SMART" id="SM00827"/>
    </source>
</evidence>